<evidence type="ECO:0000313" key="2">
    <source>
        <dbReference type="EMBL" id="KAK8835993.1"/>
    </source>
</evidence>
<comment type="caution">
    <text evidence="2">The sequence shown here is derived from an EMBL/GenBank/DDBJ whole genome shotgun (WGS) entry which is preliminary data.</text>
</comment>
<accession>A0ABR2GPX6</accession>
<protein>
    <recommendedName>
        <fullName evidence="4">F5/8 type C domain-containing protein</fullName>
    </recommendedName>
</protein>
<proteinExistence type="predicted"/>
<reference evidence="2 3" key="1">
    <citation type="submission" date="2024-04" db="EMBL/GenBank/DDBJ databases">
        <title>Tritrichomonas musculus Genome.</title>
        <authorList>
            <person name="Alves-Ferreira E."/>
            <person name="Grigg M."/>
            <person name="Lorenzi H."/>
            <person name="Galac M."/>
        </authorList>
    </citation>
    <scope>NUCLEOTIDE SEQUENCE [LARGE SCALE GENOMIC DNA]</scope>
    <source>
        <strain evidence="2 3">EAF2021</strain>
    </source>
</reference>
<feature type="region of interest" description="Disordered" evidence="1">
    <location>
        <begin position="266"/>
        <end position="335"/>
    </location>
</feature>
<dbReference type="EMBL" id="JAPFFF010000071">
    <property type="protein sequence ID" value="KAK8835993.1"/>
    <property type="molecule type" value="Genomic_DNA"/>
</dbReference>
<feature type="region of interest" description="Disordered" evidence="1">
    <location>
        <begin position="529"/>
        <end position="557"/>
    </location>
</feature>
<evidence type="ECO:0008006" key="4">
    <source>
        <dbReference type="Google" id="ProtNLM"/>
    </source>
</evidence>
<sequence length="754" mass="86006">MDYSLSTKNILELPFNKYENDFTFIVNNKQYHTNRVVADLLSPYIRQLHYIDSLNNQFIINVKQTAIDEMSDNDYFGDFLKLTSFHNSKIDQTRQKYYSVYFFILGNIDEYIKLQPYYTQTLAIDNVINHLQSINEISSLVMLNTNPSTIVYDEIVEFAAIHFEELDKKELKKLSIEIIEEIVSNRKLKLKDEDSLLNFILSLYENDHSYSVLFDYVAFSNVSEELFENFMKKIEFELVNNGIWHSICNRIVCPKNNLNNSDARYNSKEKINYENDDQNKSNTKDKKTENPNDSEQANNDSNSCPNPQINNLNSSDAKTDDIKGNSNDNKKAEQANNDCNSYQYIIPPYSVLMQDEDLNSNCCINASNNQIVNSSSAITDSKENTGIIPSYNYNINPYNVLLQSENDGSKINKDDFVDVDPCKIVNQENSNSASNVNNCFSQDGYYLNNYSTNPYAILLQESSINNIAAQNSQENSTDQEEKKNNSEATVTQNSNVAPSQSDASASESSQATSNAINGAQAASCAANGSQVTSTPVNDNQTANNEAVSNPENGSQVAGNAVTDTKTAAGENQNSQDEESIKEFNCEQGKEFEGIMQYLTRKTGKNIHFNKTIEITSNSVYWTNYPKNLVDYQNDNYYQSLDAGGAIVCFDFKQRKIQLESYSIQSLDRSENGIHLKNWMIEVSNDQKKWIEIDKRQNDSKLNGPSFKSVFKISKQQNDFYRYVRIRQIGPSWYNCSNHNYIGIRYIEFFGKMKE</sequence>
<organism evidence="2 3">
    <name type="scientific">Tritrichomonas musculus</name>
    <dbReference type="NCBI Taxonomy" id="1915356"/>
    <lineage>
        <taxon>Eukaryota</taxon>
        <taxon>Metamonada</taxon>
        <taxon>Parabasalia</taxon>
        <taxon>Tritrichomonadida</taxon>
        <taxon>Tritrichomonadidae</taxon>
        <taxon>Tritrichomonas</taxon>
    </lineage>
</organism>
<feature type="compositionally biased region" description="Low complexity" evidence="1">
    <location>
        <begin position="497"/>
        <end position="514"/>
    </location>
</feature>
<gene>
    <name evidence="2" type="ORF">M9Y10_040192</name>
</gene>
<keyword evidence="3" id="KW-1185">Reference proteome</keyword>
<evidence type="ECO:0000313" key="3">
    <source>
        <dbReference type="Proteomes" id="UP001470230"/>
    </source>
</evidence>
<feature type="region of interest" description="Disordered" evidence="1">
    <location>
        <begin position="470"/>
        <end position="514"/>
    </location>
</feature>
<name>A0ABR2GPX6_9EUKA</name>
<evidence type="ECO:0000256" key="1">
    <source>
        <dbReference type="SAM" id="MobiDB-lite"/>
    </source>
</evidence>
<feature type="compositionally biased region" description="Basic and acidic residues" evidence="1">
    <location>
        <begin position="266"/>
        <end position="290"/>
    </location>
</feature>
<dbReference type="SUPFAM" id="SSF49785">
    <property type="entry name" value="Galactose-binding domain-like"/>
    <property type="match status" value="1"/>
</dbReference>
<dbReference type="InterPro" id="IPR008979">
    <property type="entry name" value="Galactose-bd-like_sf"/>
</dbReference>
<feature type="compositionally biased region" description="Basic and acidic residues" evidence="1">
    <location>
        <begin position="317"/>
        <end position="333"/>
    </location>
</feature>
<feature type="compositionally biased region" description="Polar residues" evidence="1">
    <location>
        <begin position="486"/>
        <end position="496"/>
    </location>
</feature>
<dbReference type="Proteomes" id="UP001470230">
    <property type="component" value="Unassembled WGS sequence"/>
</dbReference>
<feature type="compositionally biased region" description="Polar residues" evidence="1">
    <location>
        <begin position="291"/>
        <end position="316"/>
    </location>
</feature>